<protein>
    <recommendedName>
        <fullName evidence="3">3-methyl-2-oxobutanoate hydroxymethyltransferase</fullName>
        <ecNumber evidence="3">2.1.2.11</ecNumber>
    </recommendedName>
</protein>
<dbReference type="Pfam" id="PF02548">
    <property type="entry name" value="Pantoate_transf"/>
    <property type="match status" value="1"/>
</dbReference>
<keyword evidence="5" id="KW-0808">Transferase</keyword>
<dbReference type="RefSeq" id="WP_220664699.1">
    <property type="nucleotide sequence ID" value="NZ_CP069371.1"/>
</dbReference>
<dbReference type="PANTHER" id="PTHR20881:SF0">
    <property type="entry name" value="3-METHYL-2-OXOBUTANOATE HYDROXYMETHYLTRANSFERASE"/>
    <property type="match status" value="1"/>
</dbReference>
<keyword evidence="7" id="KW-1185">Reference proteome</keyword>
<dbReference type="InterPro" id="IPR040442">
    <property type="entry name" value="Pyrv_kinase-like_dom_sf"/>
</dbReference>
<gene>
    <name evidence="6" type="ORF">JO391_20800</name>
</gene>
<dbReference type="GO" id="GO:0003864">
    <property type="term" value="F:3-methyl-2-oxobutanoate hydroxymethyltransferase activity"/>
    <property type="evidence" value="ECO:0007669"/>
    <property type="project" value="UniProtKB-EC"/>
</dbReference>
<dbReference type="GO" id="GO:0015940">
    <property type="term" value="P:pantothenate biosynthetic process"/>
    <property type="evidence" value="ECO:0007669"/>
    <property type="project" value="UniProtKB-KW"/>
</dbReference>
<dbReference type="Gene3D" id="3.20.20.60">
    <property type="entry name" value="Phosphoenolpyruvate-binding domains"/>
    <property type="match status" value="1"/>
</dbReference>
<keyword evidence="4" id="KW-0566">Pantothenate biosynthesis</keyword>
<dbReference type="InterPro" id="IPR015813">
    <property type="entry name" value="Pyrv/PenolPyrv_kinase-like_dom"/>
</dbReference>
<evidence type="ECO:0000313" key="6">
    <source>
        <dbReference type="EMBL" id="QYZ72106.1"/>
    </source>
</evidence>
<evidence type="ECO:0000256" key="1">
    <source>
        <dbReference type="ARBA" id="ARBA00008676"/>
    </source>
</evidence>
<dbReference type="InterPro" id="IPR003700">
    <property type="entry name" value="Pantoate_hydroxy_MeTrfase"/>
</dbReference>
<evidence type="ECO:0000256" key="4">
    <source>
        <dbReference type="ARBA" id="ARBA00022655"/>
    </source>
</evidence>
<proteinExistence type="inferred from homology"/>
<dbReference type="SUPFAM" id="SSF51621">
    <property type="entry name" value="Phosphoenolpyruvate/pyruvate domain"/>
    <property type="match status" value="1"/>
</dbReference>
<dbReference type="AlphaFoldDB" id="A0A8G0ZVI4"/>
<evidence type="ECO:0000256" key="3">
    <source>
        <dbReference type="ARBA" id="ARBA00012618"/>
    </source>
</evidence>
<name>A0A8G0ZVI4_9RHOB</name>
<dbReference type="PANTHER" id="PTHR20881">
    <property type="entry name" value="3-METHYL-2-OXOBUTANOATE HYDROXYMETHYLTRANSFERASE"/>
    <property type="match status" value="1"/>
</dbReference>
<dbReference type="Proteomes" id="UP000826300">
    <property type="component" value="Plasmid unnamed1"/>
</dbReference>
<geneLocation type="plasmid" evidence="6 7">
    <name>unnamed1</name>
</geneLocation>
<sequence>MSGRVTVYDLLSRKGQSKWLQMHVDNGPEAAAAVEAGIVILSCDPDHTLVAVREAAPTALISAGMLHGSVSSPDEAIREGFAILKRGADTVYCSHSPRFIEAMAREGIPVTGHVGLVPNWAAWTSFRAIGKTADEALKVLRAVKDLENAGAATIEVEVVPVELADYITKNTPMITMGMGCGDVCDTQYLFSCDVLGTHDGRYPRHSKKYADFMALEAELQAKRVEAFRAFAAEVEDKAYPQPNHEVRMNAAEFEKFTARAQTI</sequence>
<dbReference type="EC" id="2.1.2.11" evidence="3"/>
<evidence type="ECO:0000256" key="5">
    <source>
        <dbReference type="ARBA" id="ARBA00022679"/>
    </source>
</evidence>
<dbReference type="GO" id="GO:0005737">
    <property type="term" value="C:cytoplasm"/>
    <property type="evidence" value="ECO:0007669"/>
    <property type="project" value="TreeGrafter"/>
</dbReference>
<dbReference type="EMBL" id="CP069371">
    <property type="protein sequence ID" value="QYZ72106.1"/>
    <property type="molecule type" value="Genomic_DNA"/>
</dbReference>
<evidence type="ECO:0000313" key="7">
    <source>
        <dbReference type="Proteomes" id="UP000826300"/>
    </source>
</evidence>
<dbReference type="KEGG" id="nsm:JO391_20800"/>
<comment type="subunit">
    <text evidence="2">Homodecamer; pentamer of dimers.</text>
</comment>
<comment type="similarity">
    <text evidence="1">Belongs to the PanB family.</text>
</comment>
<accession>A0A8G0ZVI4</accession>
<evidence type="ECO:0000256" key="2">
    <source>
        <dbReference type="ARBA" id="ARBA00011424"/>
    </source>
</evidence>
<keyword evidence="6" id="KW-0614">Plasmid</keyword>
<reference evidence="6" key="1">
    <citation type="submission" date="2021-02" db="EMBL/GenBank/DDBJ databases">
        <title>Rhodobacter shimadae sp. nov., an aerobic anoxygenic phototrophic bacterium isolated from a hot spring.</title>
        <authorList>
            <person name="Muramatsu S."/>
            <person name="Haruta S."/>
            <person name="Hirose S."/>
            <person name="Hanada S."/>
        </authorList>
    </citation>
    <scope>NUCLEOTIDE SEQUENCE</scope>
    <source>
        <strain evidence="6">N10</strain>
        <plasmid evidence="6">unnamed1</plasmid>
    </source>
</reference>
<organism evidence="6 7">
    <name type="scientific">Neotabrizicola shimadae</name>
    <dbReference type="NCBI Taxonomy" id="2807096"/>
    <lineage>
        <taxon>Bacteria</taxon>
        <taxon>Pseudomonadati</taxon>
        <taxon>Pseudomonadota</taxon>
        <taxon>Alphaproteobacteria</taxon>
        <taxon>Rhodobacterales</taxon>
        <taxon>Paracoccaceae</taxon>
        <taxon>Neotabrizicola</taxon>
    </lineage>
</organism>
<dbReference type="GO" id="GO:0000287">
    <property type="term" value="F:magnesium ion binding"/>
    <property type="evidence" value="ECO:0007669"/>
    <property type="project" value="TreeGrafter"/>
</dbReference>